<name>A0A328FC86_9BACT</name>
<comment type="caution">
    <text evidence="1">The sequence shown here is derived from an EMBL/GenBank/DDBJ whole genome shotgun (WGS) entry which is preliminary data.</text>
</comment>
<dbReference type="EMBL" id="QLNI01000039">
    <property type="protein sequence ID" value="RAM00733.1"/>
    <property type="molecule type" value="Genomic_DNA"/>
</dbReference>
<evidence type="ECO:0000313" key="1">
    <source>
        <dbReference type="EMBL" id="RAM00733.1"/>
    </source>
</evidence>
<dbReference type="AlphaFoldDB" id="A0A328FC86"/>
<gene>
    <name evidence="1" type="ORF">DO021_17340</name>
</gene>
<proteinExistence type="predicted"/>
<organism evidence="1 2">
    <name type="scientific">Desulfobacter hydrogenophilus</name>
    <dbReference type="NCBI Taxonomy" id="2291"/>
    <lineage>
        <taxon>Bacteria</taxon>
        <taxon>Pseudomonadati</taxon>
        <taxon>Thermodesulfobacteriota</taxon>
        <taxon>Desulfobacteria</taxon>
        <taxon>Desulfobacterales</taxon>
        <taxon>Desulfobacteraceae</taxon>
        <taxon>Desulfobacter</taxon>
    </lineage>
</organism>
<evidence type="ECO:0000313" key="2">
    <source>
        <dbReference type="Proteomes" id="UP000248798"/>
    </source>
</evidence>
<sequence>MTPASNTAPRLNRTICMHVCQAQYYTIIQHAIQFWIILDMVIKEHPNIFPPEIACGYTMKEIRVSKKLKLKIRRIVIAGISYTIRRLLPCPI</sequence>
<accession>A0A328FC86</accession>
<reference evidence="1 2" key="1">
    <citation type="submission" date="2018-06" db="EMBL/GenBank/DDBJ databases">
        <title>Complete Genome Sequence of Desulfobacter hydrogenophilus (DSM3380).</title>
        <authorList>
            <person name="Marietou A."/>
            <person name="Schreiber L."/>
            <person name="Marshall I."/>
            <person name="Jorgensen B."/>
        </authorList>
    </citation>
    <scope>NUCLEOTIDE SEQUENCE [LARGE SCALE GENOMIC DNA]</scope>
    <source>
        <strain evidence="1 2">DSM 3380</strain>
    </source>
</reference>
<protein>
    <submittedName>
        <fullName evidence="1">Uncharacterized protein</fullName>
    </submittedName>
</protein>
<dbReference type="Proteomes" id="UP000248798">
    <property type="component" value="Unassembled WGS sequence"/>
</dbReference>